<evidence type="ECO:0000313" key="4">
    <source>
        <dbReference type="EMBL" id="KKS79451.1"/>
    </source>
</evidence>
<dbReference type="InterPro" id="IPR046470">
    <property type="entry name" value="SAM_HAT_C"/>
</dbReference>
<dbReference type="STRING" id="1618369.UV54_C0034G0002"/>
<protein>
    <recommendedName>
        <fullName evidence="3">S-adenosyl-l-methionine hydroxide adenosyltransferase C-terminal domain-containing protein</fullName>
    </recommendedName>
</protein>
<feature type="domain" description="S-adenosyl-l-methionine hydroxide adenosyltransferase C-terminal" evidence="3">
    <location>
        <begin position="169"/>
        <end position="249"/>
    </location>
</feature>
<sequence>MKSLPLIQIVADYGTGDLAFAEVIQRFKHLLPRAEIFPISTPPFSTLNTGFIISQLALYNPNHQLFIYSNTAPRKDDSQKRDDNEGEQFKYVRLNNDVEICGVDAGYCFSFVKSQIKALHLIKVQNKGSQFRSRDFYPQAAAGIITGQYQQYLGEKASTKNIPGIPKNRIMHIDAYGNIKTTIRNSSLKLNPGQKIRVVINHIFQTGIYANGNFSVKSGDLAFAPGSSGGQNPFMEIFLRSGNASRYFGNPPVETKVKIEKI</sequence>
<dbReference type="SUPFAM" id="SSF102522">
    <property type="entry name" value="Bacterial fluorinating enzyme, N-terminal domain"/>
    <property type="match status" value="1"/>
</dbReference>
<dbReference type="InterPro" id="IPR023228">
    <property type="entry name" value="SAM_OH_AdoTrfase_N_sf"/>
</dbReference>
<dbReference type="InterPro" id="IPR023227">
    <property type="entry name" value="SAM_OH_AdoTrfase_C_sf"/>
</dbReference>
<name>A0A0G1E8T2_9BACT</name>
<reference evidence="4 5" key="1">
    <citation type="journal article" date="2015" name="Nature">
        <title>rRNA introns, odd ribosomes, and small enigmatic genomes across a large radiation of phyla.</title>
        <authorList>
            <person name="Brown C.T."/>
            <person name="Hug L.A."/>
            <person name="Thomas B.C."/>
            <person name="Sharon I."/>
            <person name="Castelle C.J."/>
            <person name="Singh A."/>
            <person name="Wilkins M.J."/>
            <person name="Williams K.H."/>
            <person name="Banfield J.F."/>
        </authorList>
    </citation>
    <scope>NUCLEOTIDE SEQUENCE [LARGE SCALE GENOMIC DNA]</scope>
</reference>
<dbReference type="Gene3D" id="2.40.30.90">
    <property type="entry name" value="Bacterial fluorinating enzyme like"/>
    <property type="match status" value="1"/>
</dbReference>
<evidence type="ECO:0000256" key="1">
    <source>
        <dbReference type="ARBA" id="ARBA00022691"/>
    </source>
</evidence>
<evidence type="ECO:0000256" key="2">
    <source>
        <dbReference type="ARBA" id="ARBA00024035"/>
    </source>
</evidence>
<gene>
    <name evidence="4" type="ORF">UV54_C0034G0002</name>
</gene>
<dbReference type="SUPFAM" id="SSF101852">
    <property type="entry name" value="Bacterial fluorinating enzyme, C-terminal domain"/>
    <property type="match status" value="1"/>
</dbReference>
<dbReference type="PANTHER" id="PTHR35092:SF1">
    <property type="entry name" value="CHLORINASE MJ1651"/>
    <property type="match status" value="1"/>
</dbReference>
<comment type="caution">
    <text evidence="4">The sequence shown here is derived from an EMBL/GenBank/DDBJ whole genome shotgun (WGS) entry which is preliminary data.</text>
</comment>
<dbReference type="EMBL" id="LCEW01000034">
    <property type="protein sequence ID" value="KKS79451.1"/>
    <property type="molecule type" value="Genomic_DNA"/>
</dbReference>
<dbReference type="AlphaFoldDB" id="A0A0G1E8T2"/>
<keyword evidence="1" id="KW-0949">S-adenosyl-L-methionine</keyword>
<dbReference type="Pfam" id="PF20257">
    <property type="entry name" value="SAM_HAT_C"/>
    <property type="match status" value="1"/>
</dbReference>
<evidence type="ECO:0000259" key="3">
    <source>
        <dbReference type="Pfam" id="PF20257"/>
    </source>
</evidence>
<evidence type="ECO:0000313" key="5">
    <source>
        <dbReference type="Proteomes" id="UP000034213"/>
    </source>
</evidence>
<dbReference type="PATRIC" id="fig|1618369.3.peg.471"/>
<dbReference type="PANTHER" id="PTHR35092">
    <property type="entry name" value="CHLORINASE MJ1651"/>
    <property type="match status" value="1"/>
</dbReference>
<proteinExistence type="inferred from homology"/>
<organism evidence="4 5">
    <name type="scientific">Candidatus Beckwithbacteria bacterium GW2011_GWA2_43_10</name>
    <dbReference type="NCBI Taxonomy" id="1618369"/>
    <lineage>
        <taxon>Bacteria</taxon>
        <taxon>Candidatus Beckwithiibacteriota</taxon>
    </lineage>
</organism>
<dbReference type="Proteomes" id="UP000034213">
    <property type="component" value="Unassembled WGS sequence"/>
</dbReference>
<dbReference type="InterPro" id="IPR002747">
    <property type="entry name" value="SAM_OH_AdoTrfase"/>
</dbReference>
<comment type="similarity">
    <text evidence="2">Belongs to the SAM hydrolase / SAM-dependent halogenase family.</text>
</comment>
<accession>A0A0G1E8T2</accession>